<dbReference type="InterPro" id="IPR018244">
    <property type="entry name" value="Allrgn_V5/Tpx1_CS"/>
</dbReference>
<proteinExistence type="predicted"/>
<evidence type="ECO:0000259" key="2">
    <source>
        <dbReference type="SMART" id="SM00198"/>
    </source>
</evidence>
<evidence type="ECO:0000256" key="1">
    <source>
        <dbReference type="SAM" id="MobiDB-lite"/>
    </source>
</evidence>
<dbReference type="InterPro" id="IPR001283">
    <property type="entry name" value="CRISP-related"/>
</dbReference>
<dbReference type="InterPro" id="IPR035940">
    <property type="entry name" value="CAP_sf"/>
</dbReference>
<dbReference type="AlphaFoldDB" id="A0A914UJL3"/>
<sequence length="308" mass="33764">MSNRCQKTVISKSYKSVGADGKLRTYQKTEEIAIGGKTTSITTTTEGARVRDCGRHQEIQWRSLSPASGLTEEVLPRSESSSSFDDRALYGDDWSSMASDLTDLTVIQEAQLMKQMKFFSPFSAESYNGEDRAPSSASNAPSGGERVRPASSNVPSRGERAPSASSNASSALKMHNDYRALHGAPSLVLDDSLNAYAQEWAQHLAAIGTLQHRPAQSRKCGENIFCGMNIPPEEAVKSWYNEYPNYNFNRPGFASNTGHFTQVVWKESSRLGIGVARANNTVYVVANYDPPGNFNGADNYRRNVSPKN</sequence>
<dbReference type="PROSITE" id="PS01009">
    <property type="entry name" value="CRISP_1"/>
    <property type="match status" value="1"/>
</dbReference>
<feature type="domain" description="SCP" evidence="2">
    <location>
        <begin position="166"/>
        <end position="296"/>
    </location>
</feature>
<dbReference type="SMART" id="SM00198">
    <property type="entry name" value="SCP"/>
    <property type="match status" value="1"/>
</dbReference>
<protein>
    <submittedName>
        <fullName evidence="4">SCP domain-containing protein</fullName>
    </submittedName>
</protein>
<dbReference type="PANTHER" id="PTHR10334">
    <property type="entry name" value="CYSTEINE-RICH SECRETORY PROTEIN-RELATED"/>
    <property type="match status" value="1"/>
</dbReference>
<dbReference type="WBParaSite" id="PSAMB.scaffold1036size36860.g10636.t1">
    <property type="protein sequence ID" value="PSAMB.scaffold1036size36860.g10636.t1"/>
    <property type="gene ID" value="PSAMB.scaffold1036size36860.g10636"/>
</dbReference>
<dbReference type="InterPro" id="IPR014044">
    <property type="entry name" value="CAP_dom"/>
</dbReference>
<dbReference type="Pfam" id="PF00188">
    <property type="entry name" value="CAP"/>
    <property type="match status" value="1"/>
</dbReference>
<dbReference type="SUPFAM" id="SSF55797">
    <property type="entry name" value="PR-1-like"/>
    <property type="match status" value="1"/>
</dbReference>
<keyword evidence="3" id="KW-1185">Reference proteome</keyword>
<dbReference type="CDD" id="cd05382">
    <property type="entry name" value="CAP_GAPR1-like"/>
    <property type="match status" value="1"/>
</dbReference>
<dbReference type="GO" id="GO:0005576">
    <property type="term" value="C:extracellular region"/>
    <property type="evidence" value="ECO:0007669"/>
    <property type="project" value="InterPro"/>
</dbReference>
<dbReference type="PRINTS" id="PR00837">
    <property type="entry name" value="V5TPXLIKE"/>
</dbReference>
<name>A0A914UJL3_9BILA</name>
<dbReference type="FunFam" id="3.40.33.10:FF:000002">
    <property type="entry name" value="Golgi-associated plant pathogenesis-related protein 1"/>
    <property type="match status" value="1"/>
</dbReference>
<accession>A0A914UJL3</accession>
<reference evidence="4" key="1">
    <citation type="submission" date="2022-11" db="UniProtKB">
        <authorList>
            <consortium name="WormBaseParasite"/>
        </authorList>
    </citation>
    <scope>IDENTIFICATION</scope>
</reference>
<evidence type="ECO:0000313" key="4">
    <source>
        <dbReference type="WBParaSite" id="PSAMB.scaffold1036size36860.g10636.t1"/>
    </source>
</evidence>
<dbReference type="Gene3D" id="3.40.33.10">
    <property type="entry name" value="CAP"/>
    <property type="match status" value="1"/>
</dbReference>
<dbReference type="InterPro" id="IPR034113">
    <property type="entry name" value="SCP_GAPR1-like"/>
</dbReference>
<evidence type="ECO:0000313" key="3">
    <source>
        <dbReference type="Proteomes" id="UP000887566"/>
    </source>
</evidence>
<dbReference type="Proteomes" id="UP000887566">
    <property type="component" value="Unplaced"/>
</dbReference>
<organism evidence="3 4">
    <name type="scientific">Plectus sambesii</name>
    <dbReference type="NCBI Taxonomy" id="2011161"/>
    <lineage>
        <taxon>Eukaryota</taxon>
        <taxon>Metazoa</taxon>
        <taxon>Ecdysozoa</taxon>
        <taxon>Nematoda</taxon>
        <taxon>Chromadorea</taxon>
        <taxon>Plectida</taxon>
        <taxon>Plectina</taxon>
        <taxon>Plectoidea</taxon>
        <taxon>Plectidae</taxon>
        <taxon>Plectus</taxon>
    </lineage>
</organism>
<feature type="region of interest" description="Disordered" evidence="1">
    <location>
        <begin position="127"/>
        <end position="169"/>
    </location>
</feature>